<dbReference type="Proteomes" id="UP000182836">
    <property type="component" value="Unassembled WGS sequence"/>
</dbReference>
<evidence type="ECO:0000313" key="2">
    <source>
        <dbReference type="Proteomes" id="UP000182836"/>
    </source>
</evidence>
<accession>A0A1G9ASD9</accession>
<sequence>MRISKRKLDAQRVGGGCEPNEQAAEIRLGAVGDKPVRLHIRYHVSKGMEAMSFICRSRVATRVISSLRWEGIFLFSKLYSGGDMYVRRQTPAHRFRRD</sequence>
<protein>
    <submittedName>
        <fullName evidence="1">Uncharacterized protein</fullName>
    </submittedName>
</protein>
<dbReference type="AlphaFoldDB" id="A0A1G9ASD9"/>
<evidence type="ECO:0000313" key="1">
    <source>
        <dbReference type="EMBL" id="SDK30248.1"/>
    </source>
</evidence>
<organism evidence="1 2">
    <name type="scientific">Aneurinibacillus migulanus</name>
    <name type="common">Bacillus migulanus</name>
    <dbReference type="NCBI Taxonomy" id="47500"/>
    <lineage>
        <taxon>Bacteria</taxon>
        <taxon>Bacillati</taxon>
        <taxon>Bacillota</taxon>
        <taxon>Bacilli</taxon>
        <taxon>Bacillales</taxon>
        <taxon>Paenibacillaceae</taxon>
        <taxon>Aneurinibacillus group</taxon>
        <taxon>Aneurinibacillus</taxon>
    </lineage>
</organism>
<reference evidence="1 2" key="1">
    <citation type="submission" date="2016-10" db="EMBL/GenBank/DDBJ databases">
        <authorList>
            <person name="de Groot N.N."/>
        </authorList>
    </citation>
    <scope>NUCLEOTIDE SEQUENCE [LARGE SCALE GENOMIC DNA]</scope>
    <source>
        <strain evidence="1 2">DSM 2895</strain>
    </source>
</reference>
<gene>
    <name evidence="1" type="ORF">SAMN04487909_1486</name>
</gene>
<proteinExistence type="predicted"/>
<name>A0A1G9ASD9_ANEMI</name>
<dbReference type="EMBL" id="FNED01000048">
    <property type="protein sequence ID" value="SDK30248.1"/>
    <property type="molecule type" value="Genomic_DNA"/>
</dbReference>